<dbReference type="GeneID" id="14006722"/>
<protein>
    <submittedName>
        <fullName evidence="3">Putative lysis protein</fullName>
    </submittedName>
</protein>
<dbReference type="EMBL" id="HM066936">
    <property type="protein sequence ID" value="ADH83386.1"/>
    <property type="molecule type" value="Genomic_RNA"/>
</dbReference>
<organism evidence="3 4">
    <name type="scientific">Caulobacter phage phiCb5</name>
    <dbReference type="NCBI Taxonomy" id="767473"/>
    <lineage>
        <taxon>Viruses</taxon>
        <taxon>Riboviria</taxon>
        <taxon>Orthornavirae</taxon>
        <taxon>Lenarviricota</taxon>
        <taxon>Leviviricetes</taxon>
        <taxon>Timlovirales</taxon>
        <taxon>Steitzviridae</taxon>
        <taxon>Cebevirus</taxon>
        <taxon>Cebevirus halophobicum</taxon>
    </lineage>
</organism>
<evidence type="ECO:0000256" key="2">
    <source>
        <dbReference type="SAM" id="Phobius"/>
    </source>
</evidence>
<keyword evidence="2" id="KW-1133">Transmembrane helix</keyword>
<accession>D7RIC4</accession>
<keyword evidence="2" id="KW-0472">Membrane</keyword>
<proteinExistence type="predicted"/>
<evidence type="ECO:0000256" key="1">
    <source>
        <dbReference type="SAM" id="MobiDB-lite"/>
    </source>
</evidence>
<keyword evidence="4" id="KW-1185">Reference proteome</keyword>
<reference evidence="3 4" key="1">
    <citation type="journal article" date="2011" name="J. Virol.">
        <title>Genome Structure of Caulobacter Phage phiCb5.</title>
        <authorList>
            <person name="Kazaks A."/>
            <person name="Voronkova T."/>
            <person name="Rumnieks J."/>
            <person name="Dishlers A."/>
            <person name="Tars K."/>
        </authorList>
    </citation>
    <scope>NUCLEOTIDE SEQUENCE [LARGE SCALE GENOMIC DNA]</scope>
    <source>
        <strain evidence="3">PhiCb5</strain>
    </source>
</reference>
<dbReference type="Proteomes" id="UP000000337">
    <property type="component" value="Segment"/>
</dbReference>
<dbReference type="RefSeq" id="YP_007002853.1">
    <property type="nucleotide sequence ID" value="NC_019453.1"/>
</dbReference>
<name>D7RIC4_9VIRU</name>
<feature type="transmembrane region" description="Helical" evidence="2">
    <location>
        <begin position="7"/>
        <end position="31"/>
    </location>
</feature>
<feature type="region of interest" description="Disordered" evidence="1">
    <location>
        <begin position="111"/>
        <end position="136"/>
    </location>
</feature>
<evidence type="ECO:0000313" key="4">
    <source>
        <dbReference type="Proteomes" id="UP000000337"/>
    </source>
</evidence>
<evidence type="ECO:0000313" key="3">
    <source>
        <dbReference type="EMBL" id="ADH83386.1"/>
    </source>
</evidence>
<keyword evidence="2" id="KW-0812">Transmembrane</keyword>
<sequence>MKIPQEVLTLCLIVFSGLLTLFLASLGLLILEKALRSTDLVPFQTSVGIKIVSISSRPGLKSSRVSFQLMSGVITPTRHGSTTCSGFRGSICLLGMSLQVSSLLYRRRRSLRDSSPPSLPPISTVNKISDHGSKTE</sequence>
<dbReference type="KEGG" id="vg:14006722"/>